<comment type="caution">
    <text evidence="1">The sequence shown here is derived from an EMBL/GenBank/DDBJ whole genome shotgun (WGS) entry which is preliminary data.</text>
</comment>
<accession>A0A081NTA1</accession>
<evidence type="ECO:0000313" key="1">
    <source>
        <dbReference type="EMBL" id="KEQ21674.1"/>
    </source>
</evidence>
<protein>
    <submittedName>
        <fullName evidence="1">Uncharacterized protein</fullName>
    </submittedName>
</protein>
<organism evidence="1 2">
    <name type="scientific">Paenibacillus tyrfis</name>
    <dbReference type="NCBI Taxonomy" id="1501230"/>
    <lineage>
        <taxon>Bacteria</taxon>
        <taxon>Bacillati</taxon>
        <taxon>Bacillota</taxon>
        <taxon>Bacilli</taxon>
        <taxon>Bacillales</taxon>
        <taxon>Paenibacillaceae</taxon>
        <taxon>Paenibacillus</taxon>
    </lineage>
</organism>
<dbReference type="RefSeq" id="WP_036693843.1">
    <property type="nucleotide sequence ID" value="NZ_FYEP01000008.1"/>
</dbReference>
<proteinExistence type="predicted"/>
<name>A0A081NTA1_9BACL</name>
<gene>
    <name evidence="1" type="ORF">ET33_34465</name>
</gene>
<dbReference type="AlphaFoldDB" id="A0A081NTA1"/>
<dbReference type="EMBL" id="JNVM01000067">
    <property type="protein sequence ID" value="KEQ21674.1"/>
    <property type="molecule type" value="Genomic_DNA"/>
</dbReference>
<evidence type="ECO:0000313" key="2">
    <source>
        <dbReference type="Proteomes" id="UP000028123"/>
    </source>
</evidence>
<dbReference type="Proteomes" id="UP000028123">
    <property type="component" value="Unassembled WGS sequence"/>
</dbReference>
<keyword evidence="2" id="KW-1185">Reference proteome</keyword>
<reference evidence="1 2" key="1">
    <citation type="submission" date="2014-06" db="EMBL/GenBank/DDBJ databases">
        <title>Draft genome sequence of Paenibacillus sp. MSt1.</title>
        <authorList>
            <person name="Aw Y.K."/>
            <person name="Ong K.S."/>
            <person name="Gan H.M."/>
            <person name="Lee S.M."/>
        </authorList>
    </citation>
    <scope>NUCLEOTIDE SEQUENCE [LARGE SCALE GENOMIC DNA]</scope>
    <source>
        <strain evidence="1 2">MSt1</strain>
    </source>
</reference>
<sequence length="91" mass="10590">MALESPNEFIVLDTFFVQGRGFVFCTTLPEEYEGKISVYNELVFDNHEKYTVIAIERARSSIGLSRNIGILIRGDLKQDKSFYYKKKFKII</sequence>